<gene>
    <name evidence="2" type="ORF">DFR68_109226</name>
</gene>
<dbReference type="AlphaFoldDB" id="A0A370GU52"/>
<proteinExistence type="predicted"/>
<keyword evidence="3" id="KW-1185">Reference proteome</keyword>
<dbReference type="GO" id="GO:0003677">
    <property type="term" value="F:DNA binding"/>
    <property type="evidence" value="ECO:0007669"/>
    <property type="project" value="InterPro"/>
</dbReference>
<comment type="caution">
    <text evidence="2">The sequence shown here is derived from an EMBL/GenBank/DDBJ whole genome shotgun (WGS) entry which is preliminary data.</text>
</comment>
<evidence type="ECO:0000313" key="2">
    <source>
        <dbReference type="EMBL" id="RDI47227.1"/>
    </source>
</evidence>
<dbReference type="SMART" id="SM00530">
    <property type="entry name" value="HTH_XRE"/>
    <property type="match status" value="1"/>
</dbReference>
<evidence type="ECO:0000259" key="1">
    <source>
        <dbReference type="PROSITE" id="PS50943"/>
    </source>
</evidence>
<dbReference type="SUPFAM" id="SSF47413">
    <property type="entry name" value="lambda repressor-like DNA-binding domains"/>
    <property type="match status" value="1"/>
</dbReference>
<accession>A0A370GU52</accession>
<reference evidence="2 3" key="1">
    <citation type="submission" date="2018-07" db="EMBL/GenBank/DDBJ databases">
        <title>Genomic Encyclopedia of Type Strains, Phase IV (KMG-IV): sequencing the most valuable type-strain genomes for metagenomic binning, comparative biology and taxonomic classification.</title>
        <authorList>
            <person name="Goeker M."/>
        </authorList>
    </citation>
    <scope>NUCLEOTIDE SEQUENCE [LARGE SCALE GENOMIC DNA]</scope>
    <source>
        <strain evidence="2 3">DSM 44952</strain>
    </source>
</reference>
<dbReference type="Pfam" id="PF19054">
    <property type="entry name" value="DUF5753"/>
    <property type="match status" value="1"/>
</dbReference>
<organism evidence="2 3">
    <name type="scientific">Nocardia mexicana</name>
    <dbReference type="NCBI Taxonomy" id="279262"/>
    <lineage>
        <taxon>Bacteria</taxon>
        <taxon>Bacillati</taxon>
        <taxon>Actinomycetota</taxon>
        <taxon>Actinomycetes</taxon>
        <taxon>Mycobacteriales</taxon>
        <taxon>Nocardiaceae</taxon>
        <taxon>Nocardia</taxon>
    </lineage>
</organism>
<dbReference type="Gene3D" id="1.10.260.40">
    <property type="entry name" value="lambda repressor-like DNA-binding domains"/>
    <property type="match status" value="1"/>
</dbReference>
<dbReference type="EMBL" id="QQAZ01000009">
    <property type="protein sequence ID" value="RDI47227.1"/>
    <property type="molecule type" value="Genomic_DNA"/>
</dbReference>
<dbReference type="Proteomes" id="UP000255355">
    <property type="component" value="Unassembled WGS sequence"/>
</dbReference>
<dbReference type="Pfam" id="PF13560">
    <property type="entry name" value="HTH_31"/>
    <property type="match status" value="1"/>
</dbReference>
<dbReference type="STRING" id="1210089.GCA_001613165_04371"/>
<protein>
    <submittedName>
        <fullName evidence="2">Helix-turn-helix protein</fullName>
    </submittedName>
</protein>
<dbReference type="OrthoDB" id="4285266at2"/>
<evidence type="ECO:0000313" key="3">
    <source>
        <dbReference type="Proteomes" id="UP000255355"/>
    </source>
</evidence>
<dbReference type="InterPro" id="IPR010982">
    <property type="entry name" value="Lambda_DNA-bd_dom_sf"/>
</dbReference>
<name>A0A370GU52_9NOCA</name>
<dbReference type="CDD" id="cd00093">
    <property type="entry name" value="HTH_XRE"/>
    <property type="match status" value="1"/>
</dbReference>
<feature type="domain" description="HTH cro/C1-type" evidence="1">
    <location>
        <begin position="17"/>
        <end position="72"/>
    </location>
</feature>
<dbReference type="PROSITE" id="PS50943">
    <property type="entry name" value="HTH_CROC1"/>
    <property type="match status" value="1"/>
</dbReference>
<dbReference type="InterPro" id="IPR043917">
    <property type="entry name" value="DUF5753"/>
</dbReference>
<sequence length="293" mass="33135">MQGVGSTLPRRRLGRLLRDLRHQTGITLEEAAHLIELSPSSLQRLETGQATRIRLVDIRELCRLYDADEVTAAGLLGLAQQATEKSWWNAYGGLIPPDFDVYVGLESAARQIFSYTPDAVLGLLQTPAYARVLARSVYPNDSEEEMDQRMELKLKRQAKLTRKRHPVRLSVVLLECALRRMVGSPRIMAAQLRHLADMSTRPNIDLRILPYRAGIPLGDPIGLFTILEFGTDNRGEVLEPPVVYLENFTGDLYLETPDDVQRYHEAHQAIRRAALDDVASRNFIRQIAKEFVP</sequence>
<dbReference type="InterPro" id="IPR001387">
    <property type="entry name" value="Cro/C1-type_HTH"/>
</dbReference>